<feature type="domain" description="Gfo/Idh/MocA-like oxidoreductase N-terminal" evidence="2">
    <location>
        <begin position="1"/>
        <end position="115"/>
    </location>
</feature>
<protein>
    <submittedName>
        <fullName evidence="4">Gfo/Idh/MocA family oxidoreductase</fullName>
    </submittedName>
</protein>
<dbReference type="SUPFAM" id="SSF55347">
    <property type="entry name" value="Glyceraldehyde-3-phosphate dehydrogenase-like, C-terminal domain"/>
    <property type="match status" value="1"/>
</dbReference>
<dbReference type="Pfam" id="PF22725">
    <property type="entry name" value="GFO_IDH_MocA_C3"/>
    <property type="match status" value="1"/>
</dbReference>
<gene>
    <name evidence="4" type="ORF">NPRO_21500</name>
</gene>
<feature type="region of interest" description="Disordered" evidence="1">
    <location>
        <begin position="244"/>
        <end position="284"/>
    </location>
</feature>
<dbReference type="PANTHER" id="PTHR43377:SF1">
    <property type="entry name" value="BILIVERDIN REDUCTASE A"/>
    <property type="match status" value="1"/>
</dbReference>
<feature type="domain" description="GFO/IDH/MocA-like oxidoreductase" evidence="3">
    <location>
        <begin position="124"/>
        <end position="243"/>
    </location>
</feature>
<dbReference type="Proteomes" id="UP000662873">
    <property type="component" value="Chromosome"/>
</dbReference>
<organism evidence="4 5">
    <name type="scientific">Candidatus Nitrosymbiomonas proteolyticus</name>
    <dbReference type="NCBI Taxonomy" id="2608984"/>
    <lineage>
        <taxon>Bacteria</taxon>
        <taxon>Bacillati</taxon>
        <taxon>Armatimonadota</taxon>
        <taxon>Armatimonadota incertae sedis</taxon>
        <taxon>Candidatus Nitrosymbiomonas</taxon>
    </lineage>
</organism>
<dbReference type="Pfam" id="PF01408">
    <property type="entry name" value="GFO_IDH_MocA"/>
    <property type="match status" value="1"/>
</dbReference>
<dbReference type="AlphaFoldDB" id="A0A809RJ68"/>
<dbReference type="SUPFAM" id="SSF51735">
    <property type="entry name" value="NAD(P)-binding Rossmann-fold domains"/>
    <property type="match status" value="1"/>
</dbReference>
<dbReference type="InterPro" id="IPR051450">
    <property type="entry name" value="Gfo/Idh/MocA_Oxidoreductases"/>
</dbReference>
<dbReference type="InterPro" id="IPR000683">
    <property type="entry name" value="Gfo/Idh/MocA-like_OxRdtase_N"/>
</dbReference>
<reference evidence="4" key="1">
    <citation type="journal article" name="DNA Res.">
        <title>The physiological potential of anammox bacteria as revealed by their core genome structure.</title>
        <authorList>
            <person name="Okubo T."/>
            <person name="Toyoda A."/>
            <person name="Fukuhara K."/>
            <person name="Uchiyama I."/>
            <person name="Harigaya Y."/>
            <person name="Kuroiwa M."/>
            <person name="Suzuki T."/>
            <person name="Murakami Y."/>
            <person name="Suwa Y."/>
            <person name="Takami H."/>
        </authorList>
    </citation>
    <scope>NUCLEOTIDE SEQUENCE</scope>
    <source>
        <strain evidence="4">317325-2</strain>
    </source>
</reference>
<evidence type="ECO:0000259" key="3">
    <source>
        <dbReference type="Pfam" id="PF22725"/>
    </source>
</evidence>
<name>A0A809RJ68_9BACT</name>
<evidence type="ECO:0000313" key="5">
    <source>
        <dbReference type="Proteomes" id="UP000662873"/>
    </source>
</evidence>
<sequence length="338" mass="36328">MRVGILGAGGMGNVHASKYKLMPDVEVSFFESDSEKAGQFSQRWGAKAMASEDDLIAASDVVDVCLPTDLHLEFGLRAIRSRKAVFMEKPLTRTLEEGRELVGAARDAGVPLMPGQVVRFFPEFAKAHGIVKRGDLGDPAVARVRRGGVAPKGSREWFMDHARSGGVLLDLAVHDFDWLRWTLGEVESVYSRSVGAQKGTGPDYALTLLKFESGAIGHVESTWMDPAGFRVTFEVCGSQGMIEHDSRNSPSLRTAVAASASGSSTDPRSAAPIRTGPEAPLSPQDDPYFVQLSTFLDAVKGGHEVPVAPEEGWAALAIAFAALESARCGEVIQPSRFR</sequence>
<evidence type="ECO:0000259" key="2">
    <source>
        <dbReference type="Pfam" id="PF01408"/>
    </source>
</evidence>
<dbReference type="EMBL" id="AP021858">
    <property type="protein sequence ID" value="BBO24555.1"/>
    <property type="molecule type" value="Genomic_DNA"/>
</dbReference>
<dbReference type="InterPro" id="IPR036291">
    <property type="entry name" value="NAD(P)-bd_dom_sf"/>
</dbReference>
<evidence type="ECO:0000256" key="1">
    <source>
        <dbReference type="SAM" id="MobiDB-lite"/>
    </source>
</evidence>
<dbReference type="PANTHER" id="PTHR43377">
    <property type="entry name" value="BILIVERDIN REDUCTASE A"/>
    <property type="match status" value="1"/>
</dbReference>
<evidence type="ECO:0000313" key="4">
    <source>
        <dbReference type="EMBL" id="BBO24555.1"/>
    </source>
</evidence>
<accession>A0A809RJ68</accession>
<dbReference type="KEGG" id="npy:NPRO_21500"/>
<dbReference type="GO" id="GO:0000166">
    <property type="term" value="F:nucleotide binding"/>
    <property type="evidence" value="ECO:0007669"/>
    <property type="project" value="InterPro"/>
</dbReference>
<dbReference type="Gene3D" id="3.30.360.10">
    <property type="entry name" value="Dihydrodipicolinate Reductase, domain 2"/>
    <property type="match status" value="1"/>
</dbReference>
<feature type="compositionally biased region" description="Low complexity" evidence="1">
    <location>
        <begin position="255"/>
        <end position="264"/>
    </location>
</feature>
<dbReference type="InterPro" id="IPR055170">
    <property type="entry name" value="GFO_IDH_MocA-like_dom"/>
</dbReference>
<proteinExistence type="predicted"/>
<dbReference type="Gene3D" id="3.40.50.720">
    <property type="entry name" value="NAD(P)-binding Rossmann-like Domain"/>
    <property type="match status" value="1"/>
</dbReference>